<organism evidence="4 5">
    <name type="scientific">Penicillium subrubescens</name>
    <dbReference type="NCBI Taxonomy" id="1316194"/>
    <lineage>
        <taxon>Eukaryota</taxon>
        <taxon>Fungi</taxon>
        <taxon>Dikarya</taxon>
        <taxon>Ascomycota</taxon>
        <taxon>Pezizomycotina</taxon>
        <taxon>Eurotiomycetes</taxon>
        <taxon>Eurotiomycetidae</taxon>
        <taxon>Eurotiales</taxon>
        <taxon>Aspergillaceae</taxon>
        <taxon>Penicillium</taxon>
    </lineage>
</organism>
<proteinExistence type="predicted"/>
<evidence type="ECO:0008006" key="6">
    <source>
        <dbReference type="Google" id="ProtNLM"/>
    </source>
</evidence>
<dbReference type="PANTHER" id="PTHR31836">
    <property type="match status" value="1"/>
</dbReference>
<dbReference type="PANTHER" id="PTHR31836:SF27">
    <property type="entry name" value="RLPA-LIKE PROTEIN DOUBLE-PSI BETA-BARREL DOMAIN-CONTAINING PROTEIN"/>
    <property type="match status" value="1"/>
</dbReference>
<dbReference type="EMBL" id="MNBE01000719">
    <property type="protein sequence ID" value="OKO94577.1"/>
    <property type="molecule type" value="Genomic_DNA"/>
</dbReference>
<keyword evidence="3" id="KW-1133">Transmembrane helix</keyword>
<dbReference type="InterPro" id="IPR051477">
    <property type="entry name" value="Expansin_CellWall"/>
</dbReference>
<keyword evidence="3" id="KW-0812">Transmembrane</keyword>
<gene>
    <name evidence="4" type="ORF">PENSUB_11844</name>
</gene>
<reference evidence="4 5" key="1">
    <citation type="submission" date="2016-10" db="EMBL/GenBank/DDBJ databases">
        <title>Genome sequence of the ascomycete fungus Penicillium subrubescens.</title>
        <authorList>
            <person name="De Vries R.P."/>
            <person name="Peng M."/>
            <person name="Dilokpimol A."/>
            <person name="Hilden K."/>
            <person name="Makela M.R."/>
            <person name="Grigoriev I."/>
            <person name="Riley R."/>
            <person name="Granchi Z."/>
        </authorList>
    </citation>
    <scope>NUCLEOTIDE SEQUENCE [LARGE SCALE GENOMIC DNA]</scope>
    <source>
        <strain evidence="4 5">CBS 132785</strain>
    </source>
</reference>
<accession>A0A1Q5T2Z0</accession>
<dbReference type="SUPFAM" id="SSF50685">
    <property type="entry name" value="Barwin-like endoglucanases"/>
    <property type="match status" value="1"/>
</dbReference>
<dbReference type="InterPro" id="IPR036908">
    <property type="entry name" value="RlpA-like_sf"/>
</dbReference>
<comment type="caution">
    <text evidence="4">The sequence shown here is derived from an EMBL/GenBank/DDBJ whole genome shotgun (WGS) entry which is preliminary data.</text>
</comment>
<dbReference type="Gene3D" id="2.40.40.10">
    <property type="entry name" value="RlpA-like domain"/>
    <property type="match status" value="1"/>
</dbReference>
<evidence type="ECO:0000256" key="2">
    <source>
        <dbReference type="SAM" id="MobiDB-lite"/>
    </source>
</evidence>
<evidence type="ECO:0000313" key="5">
    <source>
        <dbReference type="Proteomes" id="UP000186955"/>
    </source>
</evidence>
<feature type="transmembrane region" description="Helical" evidence="3">
    <location>
        <begin position="79"/>
        <end position="103"/>
    </location>
</feature>
<keyword evidence="5" id="KW-1185">Reference proteome</keyword>
<name>A0A1Q5T2Z0_9EURO</name>
<protein>
    <recommendedName>
        <fullName evidence="6">RlpA-like protein double-psi beta-barrel domain-containing protein</fullName>
    </recommendedName>
</protein>
<feature type="compositionally biased region" description="Polar residues" evidence="2">
    <location>
        <begin position="39"/>
        <end position="50"/>
    </location>
</feature>
<evidence type="ECO:0000256" key="1">
    <source>
        <dbReference type="ARBA" id="ARBA00022729"/>
    </source>
</evidence>
<evidence type="ECO:0000313" key="4">
    <source>
        <dbReference type="EMBL" id="OKO94577.1"/>
    </source>
</evidence>
<dbReference type="Proteomes" id="UP000186955">
    <property type="component" value="Unassembled WGS sequence"/>
</dbReference>
<dbReference type="OrthoDB" id="623670at2759"/>
<keyword evidence="1" id="KW-0732">Signal</keyword>
<keyword evidence="3" id="KW-0472">Membrane</keyword>
<evidence type="ECO:0000256" key="3">
    <source>
        <dbReference type="SAM" id="Phobius"/>
    </source>
</evidence>
<feature type="region of interest" description="Disordered" evidence="2">
    <location>
        <begin position="1"/>
        <end position="53"/>
    </location>
</feature>
<dbReference type="STRING" id="1316194.A0A1Q5T2Z0"/>
<dbReference type="AlphaFoldDB" id="A0A1Q5T2Z0"/>
<feature type="compositionally biased region" description="Polar residues" evidence="2">
    <location>
        <begin position="1"/>
        <end position="18"/>
    </location>
</feature>
<dbReference type="CDD" id="cd22191">
    <property type="entry name" value="DPBB_RlpA_EXP_N-like"/>
    <property type="match status" value="1"/>
</dbReference>
<sequence>MTSDNNASVSQPAQTTWDSMPKRKPVPGATNAAIDSEESASGQTSVTSDKIASPEKRNTWLPAGGLTLWFASQKRSRKILIVGIGAGIILLALIIGLAVGLTVGKKHSNLPLPTANGGPYEGDLTYYNPALGSCGYTNTDSDMICAVSHILYDAASTGSNPNANPLCGLKIRLRRNGESVDVKIVDRCVGCAATDLDVTEAVFKKVADIDQGRVSVEWSWLETPPVSVS</sequence>